<reference evidence="1" key="1">
    <citation type="submission" date="2023-05" db="EMBL/GenBank/DDBJ databases">
        <title>Nepenthes gracilis genome sequencing.</title>
        <authorList>
            <person name="Fukushima K."/>
        </authorList>
    </citation>
    <scope>NUCLEOTIDE SEQUENCE</scope>
    <source>
        <strain evidence="1">SING2019-196</strain>
    </source>
</reference>
<evidence type="ECO:0008006" key="3">
    <source>
        <dbReference type="Google" id="ProtNLM"/>
    </source>
</evidence>
<comment type="caution">
    <text evidence="1">The sequence shown here is derived from an EMBL/GenBank/DDBJ whole genome shotgun (WGS) entry which is preliminary data.</text>
</comment>
<gene>
    <name evidence="1" type="ORF">Nepgr_025885</name>
</gene>
<dbReference type="Proteomes" id="UP001279734">
    <property type="component" value="Unassembled WGS sequence"/>
</dbReference>
<evidence type="ECO:0000313" key="1">
    <source>
        <dbReference type="EMBL" id="GMH24042.1"/>
    </source>
</evidence>
<organism evidence="1 2">
    <name type="scientific">Nepenthes gracilis</name>
    <name type="common">Slender pitcher plant</name>
    <dbReference type="NCBI Taxonomy" id="150966"/>
    <lineage>
        <taxon>Eukaryota</taxon>
        <taxon>Viridiplantae</taxon>
        <taxon>Streptophyta</taxon>
        <taxon>Embryophyta</taxon>
        <taxon>Tracheophyta</taxon>
        <taxon>Spermatophyta</taxon>
        <taxon>Magnoliopsida</taxon>
        <taxon>eudicotyledons</taxon>
        <taxon>Gunneridae</taxon>
        <taxon>Pentapetalae</taxon>
        <taxon>Caryophyllales</taxon>
        <taxon>Nepenthaceae</taxon>
        <taxon>Nepenthes</taxon>
    </lineage>
</organism>
<dbReference type="InterPro" id="IPR012337">
    <property type="entry name" value="RNaseH-like_sf"/>
</dbReference>
<sequence length="99" mass="11037">MEVPEWILYVDRSSTDTGNRAGVVLTSPGGFEVKYSIRLDFLAINNVAKYEALLAGVNGNFEESNPHMAKYLTRAREAAHNFDKLTLVHVPKTENLKAD</sequence>
<dbReference type="EMBL" id="BSYO01000027">
    <property type="protein sequence ID" value="GMH24042.1"/>
    <property type="molecule type" value="Genomic_DNA"/>
</dbReference>
<dbReference type="PANTHER" id="PTHR48475">
    <property type="entry name" value="RIBONUCLEASE H"/>
    <property type="match status" value="1"/>
</dbReference>
<evidence type="ECO:0000313" key="2">
    <source>
        <dbReference type="Proteomes" id="UP001279734"/>
    </source>
</evidence>
<proteinExistence type="predicted"/>
<protein>
    <recommendedName>
        <fullName evidence="3">RNase H type-1 domain-containing protein</fullName>
    </recommendedName>
</protein>
<accession>A0AAD3XZX0</accession>
<name>A0AAD3XZX0_NEPGR</name>
<dbReference type="PANTHER" id="PTHR48475:SF2">
    <property type="entry name" value="RIBONUCLEASE H"/>
    <property type="match status" value="1"/>
</dbReference>
<dbReference type="SUPFAM" id="SSF53098">
    <property type="entry name" value="Ribonuclease H-like"/>
    <property type="match status" value="1"/>
</dbReference>
<dbReference type="AlphaFoldDB" id="A0AAD3XZX0"/>
<keyword evidence="2" id="KW-1185">Reference proteome</keyword>